<reference evidence="3" key="1">
    <citation type="journal article" date="2019" name="Int. J. Syst. Evol. Microbiol.">
        <title>The Global Catalogue of Microorganisms (GCM) 10K type strain sequencing project: providing services to taxonomists for standard genome sequencing and annotation.</title>
        <authorList>
            <consortium name="The Broad Institute Genomics Platform"/>
            <consortium name="The Broad Institute Genome Sequencing Center for Infectious Disease"/>
            <person name="Wu L."/>
            <person name="Ma J."/>
        </authorList>
    </citation>
    <scope>NUCLEOTIDE SEQUENCE [LARGE SCALE GENOMIC DNA]</scope>
    <source>
        <strain evidence="3">CECT 8482</strain>
    </source>
</reference>
<organism evidence="2 3">
    <name type="scientific">Paracoccus cavernae</name>
    <dbReference type="NCBI Taxonomy" id="1571207"/>
    <lineage>
        <taxon>Bacteria</taxon>
        <taxon>Pseudomonadati</taxon>
        <taxon>Pseudomonadota</taxon>
        <taxon>Alphaproteobacteria</taxon>
        <taxon>Rhodobacterales</taxon>
        <taxon>Paracoccaceae</taxon>
        <taxon>Paracoccus</taxon>
    </lineage>
</organism>
<gene>
    <name evidence="2" type="ORF">QWZ10_24785</name>
</gene>
<proteinExistence type="predicted"/>
<sequence>MRGALRPRASMIQSGKTRRPSERRTDRFALATADDPSGSCHAPRAPRFGQRTKMGVQRGAVDDEFAVAPADPRPIDAAWQGPVMPSNPFKRPSRASH</sequence>
<dbReference type="EMBL" id="JAUFRC010000003">
    <property type="protein sequence ID" value="MDN3714212.1"/>
    <property type="molecule type" value="Genomic_DNA"/>
</dbReference>
<comment type="caution">
    <text evidence="2">The sequence shown here is derived from an EMBL/GenBank/DDBJ whole genome shotgun (WGS) entry which is preliminary data.</text>
</comment>
<evidence type="ECO:0000313" key="2">
    <source>
        <dbReference type="EMBL" id="MDN3714212.1"/>
    </source>
</evidence>
<feature type="region of interest" description="Disordered" evidence="1">
    <location>
        <begin position="73"/>
        <end position="97"/>
    </location>
</feature>
<evidence type="ECO:0000256" key="1">
    <source>
        <dbReference type="SAM" id="MobiDB-lite"/>
    </source>
</evidence>
<keyword evidence="3" id="KW-1185">Reference proteome</keyword>
<protein>
    <submittedName>
        <fullName evidence="2">Uncharacterized protein</fullName>
    </submittedName>
</protein>
<evidence type="ECO:0000313" key="3">
    <source>
        <dbReference type="Proteomes" id="UP001243846"/>
    </source>
</evidence>
<feature type="region of interest" description="Disordered" evidence="1">
    <location>
        <begin position="1"/>
        <end position="54"/>
    </location>
</feature>
<dbReference type="Proteomes" id="UP001243846">
    <property type="component" value="Unassembled WGS sequence"/>
</dbReference>
<accession>A0ABT8DBN3</accession>
<name>A0ABT8DBN3_9RHOB</name>